<keyword evidence="2" id="KW-1185">Reference proteome</keyword>
<dbReference type="OrthoDB" id="128648at2759"/>
<organism evidence="1 2">
    <name type="scientific">Plasmopara halstedii</name>
    <name type="common">Downy mildew of sunflower</name>
    <dbReference type="NCBI Taxonomy" id="4781"/>
    <lineage>
        <taxon>Eukaryota</taxon>
        <taxon>Sar</taxon>
        <taxon>Stramenopiles</taxon>
        <taxon>Oomycota</taxon>
        <taxon>Peronosporomycetes</taxon>
        <taxon>Peronosporales</taxon>
        <taxon>Peronosporaceae</taxon>
        <taxon>Plasmopara</taxon>
    </lineage>
</organism>
<sequence length="269" mass="31241">MLRASHKLTDKSLVDAFVWGKFIGFLAKRYGGDGFLPLEIEHDTRLSSLREHLFEMWDKLPLDSVWDRLRFGDEAFTEFLKGKLEMFHMHAVKSSPTATIDKFEQTYGEVEVTKTIAAMRLLYSNSFASTLHRERLDFWKAKKYSVETVFDKLKFHNDDEKYLVIYKLETLSDYIWSISNEVKVATNEIENLASSTSIALTTNNKLDPSLSAATVVKDKLLEAWTNNRIPLIELLKRLDPNAFGAEENKQFELDDAGINFYRSYFREHE</sequence>
<dbReference type="RefSeq" id="XP_024580546.1">
    <property type="nucleotide sequence ID" value="XM_024730251.1"/>
</dbReference>
<dbReference type="GeneID" id="36409490"/>
<dbReference type="AlphaFoldDB" id="A0A0P1ATY8"/>
<evidence type="ECO:0000313" key="1">
    <source>
        <dbReference type="EMBL" id="CEG44177.1"/>
    </source>
</evidence>
<name>A0A0P1ATY8_PLAHL</name>
<dbReference type="EMBL" id="CCYD01000810">
    <property type="protein sequence ID" value="CEG44177.1"/>
    <property type="molecule type" value="Genomic_DNA"/>
</dbReference>
<dbReference type="Proteomes" id="UP000054928">
    <property type="component" value="Unassembled WGS sequence"/>
</dbReference>
<accession>A0A0P1ATY8</accession>
<reference evidence="2" key="1">
    <citation type="submission" date="2014-09" db="EMBL/GenBank/DDBJ databases">
        <authorList>
            <person name="Sharma Rahul"/>
            <person name="Thines Marco"/>
        </authorList>
    </citation>
    <scope>NUCLEOTIDE SEQUENCE [LARGE SCALE GENOMIC DNA]</scope>
</reference>
<proteinExistence type="predicted"/>
<protein>
    <submittedName>
        <fullName evidence="1">Uncharacterized protein</fullName>
    </submittedName>
</protein>
<evidence type="ECO:0000313" key="2">
    <source>
        <dbReference type="Proteomes" id="UP000054928"/>
    </source>
</evidence>